<protein>
    <submittedName>
        <fullName evidence="3">Single-strand DNA-binding protein</fullName>
    </submittedName>
</protein>
<dbReference type="RefSeq" id="WP_245861809.1">
    <property type="nucleotide sequence ID" value="NZ_PJNE01000001.1"/>
</dbReference>
<sequence>MDADEVGPGDENAVRLAGRVTGVAPIRVLPSGDAVQTVRVTVGRPARRGEAGRAAVDAIDVACWTAQTRRVAGRLGVGDRVEVEGALRRRFFRTGAGAASRYEVEAGRIRRTRSVTTARAASPPSG</sequence>
<keyword evidence="1 2" id="KW-0238">DNA-binding</keyword>
<reference evidence="3 4" key="1">
    <citation type="submission" date="2017-12" db="EMBL/GenBank/DDBJ databases">
        <title>Sequencing the genomes of 1000 Actinobacteria strains.</title>
        <authorList>
            <person name="Klenk H.-P."/>
        </authorList>
    </citation>
    <scope>NUCLEOTIDE SEQUENCE [LARGE SCALE GENOMIC DNA]</scope>
    <source>
        <strain evidence="3 4">DSM 12806</strain>
    </source>
</reference>
<keyword evidence="4" id="KW-1185">Reference proteome</keyword>
<dbReference type="Pfam" id="PF00436">
    <property type="entry name" value="SSB"/>
    <property type="match status" value="1"/>
</dbReference>
<dbReference type="GO" id="GO:0003697">
    <property type="term" value="F:single-stranded DNA binding"/>
    <property type="evidence" value="ECO:0007669"/>
    <property type="project" value="InterPro"/>
</dbReference>
<proteinExistence type="predicted"/>
<comment type="caution">
    <text evidence="3">The sequence shown here is derived from an EMBL/GenBank/DDBJ whole genome shotgun (WGS) entry which is preliminary data.</text>
</comment>
<evidence type="ECO:0000256" key="1">
    <source>
        <dbReference type="ARBA" id="ARBA00023125"/>
    </source>
</evidence>
<dbReference type="InterPro" id="IPR012340">
    <property type="entry name" value="NA-bd_OB-fold"/>
</dbReference>
<dbReference type="InterPro" id="IPR000424">
    <property type="entry name" value="Primosome_PriB/ssb"/>
</dbReference>
<dbReference type="Gene3D" id="2.40.50.140">
    <property type="entry name" value="Nucleic acid-binding proteins"/>
    <property type="match status" value="1"/>
</dbReference>
<organism evidence="3 4">
    <name type="scientific">Phycicoccus duodecadis</name>
    <dbReference type="NCBI Taxonomy" id="173053"/>
    <lineage>
        <taxon>Bacteria</taxon>
        <taxon>Bacillati</taxon>
        <taxon>Actinomycetota</taxon>
        <taxon>Actinomycetes</taxon>
        <taxon>Micrococcales</taxon>
        <taxon>Intrasporangiaceae</taxon>
        <taxon>Phycicoccus</taxon>
    </lineage>
</organism>
<dbReference type="CDD" id="cd04496">
    <property type="entry name" value="SSB_OBF"/>
    <property type="match status" value="1"/>
</dbReference>
<name>A0A2N3YEU4_9MICO</name>
<accession>A0A2N3YEU4</accession>
<evidence type="ECO:0000313" key="4">
    <source>
        <dbReference type="Proteomes" id="UP000233781"/>
    </source>
</evidence>
<evidence type="ECO:0000256" key="2">
    <source>
        <dbReference type="PROSITE-ProRule" id="PRU00252"/>
    </source>
</evidence>
<dbReference type="EMBL" id="PJNE01000001">
    <property type="protein sequence ID" value="PKW25363.1"/>
    <property type="molecule type" value="Genomic_DNA"/>
</dbReference>
<dbReference type="AlphaFoldDB" id="A0A2N3YEU4"/>
<dbReference type="Proteomes" id="UP000233781">
    <property type="component" value="Unassembled WGS sequence"/>
</dbReference>
<gene>
    <name evidence="3" type="ORF">ATL31_0151</name>
</gene>
<evidence type="ECO:0000313" key="3">
    <source>
        <dbReference type="EMBL" id="PKW25363.1"/>
    </source>
</evidence>
<dbReference type="PROSITE" id="PS50935">
    <property type="entry name" value="SSB"/>
    <property type="match status" value="1"/>
</dbReference>
<dbReference type="SUPFAM" id="SSF50249">
    <property type="entry name" value="Nucleic acid-binding proteins"/>
    <property type="match status" value="1"/>
</dbReference>